<dbReference type="EMBL" id="JYIK01000906">
    <property type="protein sequence ID" value="KWX09004.1"/>
    <property type="molecule type" value="Genomic_DNA"/>
</dbReference>
<protein>
    <submittedName>
        <fullName evidence="2">Uncharacterized protein</fullName>
    </submittedName>
</protein>
<keyword evidence="5" id="KW-1185">Reference proteome</keyword>
<keyword evidence="1" id="KW-0812">Transmembrane</keyword>
<organism evidence="2 5">
    <name type="scientific">Carbonactinospora thermoautotrophica</name>
    <dbReference type="NCBI Taxonomy" id="1469144"/>
    <lineage>
        <taxon>Bacteria</taxon>
        <taxon>Bacillati</taxon>
        <taxon>Actinomycetota</taxon>
        <taxon>Actinomycetes</taxon>
        <taxon>Kitasatosporales</taxon>
        <taxon>Carbonactinosporaceae</taxon>
        <taxon>Carbonactinospora</taxon>
    </lineage>
</organism>
<dbReference type="EMBL" id="JYIJ01000017">
    <property type="protein sequence ID" value="KWX03619.1"/>
    <property type="molecule type" value="Genomic_DNA"/>
</dbReference>
<keyword evidence="1" id="KW-1133">Transmembrane helix</keyword>
<evidence type="ECO:0000313" key="5">
    <source>
        <dbReference type="Proteomes" id="UP000070188"/>
    </source>
</evidence>
<reference evidence="2" key="4">
    <citation type="submission" date="2015-04" db="EMBL/GenBank/DDBJ databases">
        <title>Physiological reanalysis, assessment of diazotrophy, and genome sequences of multiple isolates of Streptomyces thermoautotrophicus.</title>
        <authorList>
            <person name="MacKellar D.C."/>
            <person name="Lieber L."/>
            <person name="Norman J."/>
            <person name="Bolger A."/>
            <person name="Tobin C."/>
            <person name="Murray J.W."/>
            <person name="Woodward J."/>
            <person name="Friesen M."/>
            <person name="Prell J."/>
        </authorList>
    </citation>
    <scope>NUCLEOTIDE SEQUENCE [LARGE SCALE GENOMIC DNA]</scope>
    <source>
        <strain evidence="2">H1</strain>
    </source>
</reference>
<feature type="transmembrane region" description="Helical" evidence="1">
    <location>
        <begin position="21"/>
        <end position="45"/>
    </location>
</feature>
<evidence type="ECO:0000256" key="1">
    <source>
        <dbReference type="SAM" id="Phobius"/>
    </source>
</evidence>
<feature type="transmembrane region" description="Helical" evidence="1">
    <location>
        <begin position="57"/>
        <end position="77"/>
    </location>
</feature>
<reference evidence="5" key="3">
    <citation type="submission" date="2015-04" db="EMBL/GenBank/DDBJ databases">
        <title>Physiological reanalysis, assessment of diazotrophy, and genome sequences of multiple isolates of Streptomyces thermoautotrophicus.</title>
        <authorList>
            <person name="MacKellar D.C."/>
            <person name="Lieber L."/>
            <person name="Norman J."/>
            <person name="Bolger A."/>
            <person name="Tobin C."/>
            <person name="Murray J.W."/>
            <person name="Chang R."/>
            <person name="Ford T."/>
            <person name="Nguyen P.Q."/>
            <person name="Woodward J."/>
            <person name="Permingeat H."/>
            <person name="Joshi N.S."/>
            <person name="Silver P.A."/>
            <person name="Usadel B."/>
            <person name="Rutherford A.W."/>
            <person name="Friesen M."/>
            <person name="Prell J."/>
        </authorList>
    </citation>
    <scope>NUCLEOTIDE SEQUENCE [LARGE SCALE GENOMIC DNA]</scope>
    <source>
        <strain evidence="5">H1</strain>
    </source>
</reference>
<name>A0A132MXE5_9ACTN</name>
<comment type="caution">
    <text evidence="2">The sequence shown here is derived from an EMBL/GenBank/DDBJ whole genome shotgun (WGS) entry which is preliminary data.</text>
</comment>
<evidence type="ECO:0000313" key="6">
    <source>
        <dbReference type="Proteomes" id="UP000070598"/>
    </source>
</evidence>
<keyword evidence="1" id="KW-0472">Membrane</keyword>
<gene>
    <name evidence="2" type="ORF">LI90_3556</name>
    <name evidence="3" type="ORF">TH66_12310</name>
    <name evidence="4" type="ORF">TR74_12245</name>
</gene>
<dbReference type="AlphaFoldDB" id="A0A132MXE5"/>
<accession>A0A132MXE5</accession>
<evidence type="ECO:0000313" key="7">
    <source>
        <dbReference type="Proteomes" id="UP000070659"/>
    </source>
</evidence>
<evidence type="ECO:0000313" key="3">
    <source>
        <dbReference type="EMBL" id="KWX03619.1"/>
    </source>
</evidence>
<dbReference type="PATRIC" id="fig|1469144.10.peg.3817"/>
<evidence type="ECO:0000313" key="4">
    <source>
        <dbReference type="EMBL" id="KWX09004.1"/>
    </source>
</evidence>
<reference evidence="6" key="1">
    <citation type="submission" date="2015-02" db="EMBL/GenBank/DDBJ databases">
        <title>Physiological reanalysis, assessment of diazotrophy, and genome sequences of multiple isolates of Streptomyces thermoautotrophicus.</title>
        <authorList>
            <person name="MacKellar D.C."/>
            <person name="Lieber L."/>
            <person name="Norman J."/>
            <person name="Bolger A."/>
            <person name="Tobin C."/>
            <person name="Murray J.W."/>
            <person name="Friesen M."/>
            <person name="Prell J."/>
        </authorList>
    </citation>
    <scope>NUCLEOTIDE SEQUENCE [LARGE SCALE GENOMIC DNA]</scope>
    <source>
        <strain evidence="6">UBT1</strain>
    </source>
</reference>
<dbReference type="EMBL" id="LAXD01000001">
    <property type="protein sequence ID" value="KWX02513.1"/>
    <property type="molecule type" value="Genomic_DNA"/>
</dbReference>
<sequence>MSNEIDAKPRKTTPAAVSARWLLKALCGTLNAVVLLLTLLCYLVRMDPSDQDTIVFAHFTGWAAAGLGVVTLLLVLVSGRLGRGWLVFPAVLVALAAARVIYIQQAYAAVLERH</sequence>
<dbReference type="STRING" id="1469144.LI90_3556"/>
<dbReference type="RefSeq" id="WP_066889566.1">
    <property type="nucleotide sequence ID" value="NZ_JYIJ01000017.1"/>
</dbReference>
<proteinExistence type="predicted"/>
<feature type="transmembrane region" description="Helical" evidence="1">
    <location>
        <begin position="84"/>
        <end position="103"/>
    </location>
</feature>
<dbReference type="Proteomes" id="UP000070188">
    <property type="component" value="Unassembled WGS sequence"/>
</dbReference>
<evidence type="ECO:0000313" key="2">
    <source>
        <dbReference type="EMBL" id="KWX02513.1"/>
    </source>
</evidence>
<dbReference type="Proteomes" id="UP000070659">
    <property type="component" value="Unassembled WGS sequence"/>
</dbReference>
<dbReference type="Proteomes" id="UP000070598">
    <property type="component" value="Unassembled WGS sequence"/>
</dbReference>
<reference evidence="3 7" key="2">
    <citation type="submission" date="2015-02" db="EMBL/GenBank/DDBJ databases">
        <title>Physiological reanalysis, assessment of diazotrophy, and genome sequences of multiple isolates of Streptomyces thermoautotrophicus.</title>
        <authorList>
            <person name="MacKellar D.C."/>
            <person name="Lieber L."/>
            <person name="Norman J."/>
            <person name="Bolger A."/>
            <person name="Tobin C."/>
            <person name="Murray J.W."/>
            <person name="Prell J."/>
        </authorList>
    </citation>
    <scope>NUCLEOTIDE SEQUENCE [LARGE SCALE GENOMIC DNA]</scope>
    <source>
        <strain evidence="3 7">UBT1</strain>
    </source>
</reference>